<dbReference type="RefSeq" id="XP_040645954.1">
    <property type="nucleotide sequence ID" value="XM_040789001.1"/>
</dbReference>
<name>A0A135LEM7_PENPA</name>
<evidence type="ECO:0000313" key="3">
    <source>
        <dbReference type="Proteomes" id="UP000070168"/>
    </source>
</evidence>
<feature type="compositionally biased region" description="Basic and acidic residues" evidence="1">
    <location>
        <begin position="197"/>
        <end position="208"/>
    </location>
</feature>
<proteinExistence type="predicted"/>
<feature type="compositionally biased region" description="Acidic residues" evidence="1">
    <location>
        <begin position="218"/>
        <end position="227"/>
    </location>
</feature>
<organism evidence="2 3">
    <name type="scientific">Penicillium patulum</name>
    <name type="common">Penicillium griseofulvum</name>
    <dbReference type="NCBI Taxonomy" id="5078"/>
    <lineage>
        <taxon>Eukaryota</taxon>
        <taxon>Fungi</taxon>
        <taxon>Dikarya</taxon>
        <taxon>Ascomycota</taxon>
        <taxon>Pezizomycotina</taxon>
        <taxon>Eurotiomycetes</taxon>
        <taxon>Eurotiomycetidae</taxon>
        <taxon>Eurotiales</taxon>
        <taxon>Aspergillaceae</taxon>
        <taxon>Penicillium</taxon>
    </lineage>
</organism>
<dbReference type="STRING" id="5078.A0A135LEM7"/>
<dbReference type="EMBL" id="LHQR01000065">
    <property type="protein sequence ID" value="KXG47418.1"/>
    <property type="molecule type" value="Genomic_DNA"/>
</dbReference>
<feature type="region of interest" description="Disordered" evidence="1">
    <location>
        <begin position="189"/>
        <end position="311"/>
    </location>
</feature>
<evidence type="ECO:0000313" key="2">
    <source>
        <dbReference type="EMBL" id="KXG47418.1"/>
    </source>
</evidence>
<comment type="caution">
    <text evidence="2">The sequence shown here is derived from an EMBL/GenBank/DDBJ whole genome shotgun (WGS) entry which is preliminary data.</text>
</comment>
<feature type="compositionally biased region" description="Basic residues" evidence="1">
    <location>
        <begin position="270"/>
        <end position="287"/>
    </location>
</feature>
<dbReference type="AlphaFoldDB" id="A0A135LEM7"/>
<evidence type="ECO:0000256" key="1">
    <source>
        <dbReference type="SAM" id="MobiDB-lite"/>
    </source>
</evidence>
<feature type="compositionally biased region" description="Acidic residues" evidence="1">
    <location>
        <begin position="298"/>
        <end position="308"/>
    </location>
</feature>
<feature type="compositionally biased region" description="Polar residues" evidence="1">
    <location>
        <begin position="30"/>
        <end position="53"/>
    </location>
</feature>
<accession>A0A135LEM7</accession>
<protein>
    <submittedName>
        <fullName evidence="2">Uncharacterized protein</fullName>
    </submittedName>
</protein>
<dbReference type="GeneID" id="63704301"/>
<reference evidence="2 3" key="1">
    <citation type="journal article" date="2016" name="BMC Genomics">
        <title>Genome sequencing and secondary metabolism of the postharvest pathogen Penicillium griseofulvum.</title>
        <authorList>
            <person name="Banani H."/>
            <person name="Marcet-Houben M."/>
            <person name="Ballester A.R."/>
            <person name="Abbruscato P."/>
            <person name="Gonzalez-Candelas L."/>
            <person name="Gabaldon T."/>
            <person name="Spadaro D."/>
        </authorList>
    </citation>
    <scope>NUCLEOTIDE SEQUENCE [LARGE SCALE GENOMIC DNA]</scope>
    <source>
        <strain evidence="2 3">PG3</strain>
    </source>
</reference>
<dbReference type="OMA" id="YCNILDI"/>
<feature type="region of interest" description="Disordered" evidence="1">
    <location>
        <begin position="24"/>
        <end position="56"/>
    </location>
</feature>
<keyword evidence="3" id="KW-1185">Reference proteome</keyword>
<gene>
    <name evidence="2" type="ORF">PGRI_012880</name>
</gene>
<sequence length="595" mass="66539">MLPKIKSLFRRGFQALIKSAETVPLGNKENLPSGNKESSPSGNKEHTTQSTPKLKNLAYPVDGTPINRVHFQVHNINFHVNLSESSESRSPQSWFNATGDNDLEIQGFPCEEKTKWTFCASYYIPHYEPNTIIKLPPTSPATVLPQPAVAATILDHPTELTSSSTLYTISDTISQIEQGAMATLVPKRAFPADDTEPEHLAKRVKVEPEGPTTKCEPEDTVSEDEKWDSDPPTSPEYKIPNSSDDSDISDSPTSPCAQRAKRASLPLSAKKSRSVKPKAKKARKRRKSDSDRSMSEPSDLDNESDEEYFIPTGEREELLNNRLTRERAKRLLDAVELPQGHDLSPDEQRTAHQLLTRGCMPTIHRHWEKDFSTLPESLFFSGVEDEAKRNEFNFVLGNDKCSEFYAIRAFQELLKICGNVRDYCNILDIDPGIYIKKSTEKYLRWALSDAGVRIKPDTTPVHVIYCKREDEMSKEAFDKVATTLTKLSDSWQSQLTAPDGEEAWPALIGLVLCGPVLSVISLDTNPNPQTLTQGLKFLGHFDLADFDNDVWNTLAVAIIVMHIRRTVSKLAKAYGDKFVASTSDDSAVDSLDLDR</sequence>
<dbReference type="Proteomes" id="UP000070168">
    <property type="component" value="Unassembled WGS sequence"/>
</dbReference>
<dbReference type="OrthoDB" id="5286775at2759"/>